<dbReference type="InterPro" id="IPR050654">
    <property type="entry name" value="AChE-related_enzymes"/>
</dbReference>
<keyword evidence="4" id="KW-0732">Signal</keyword>
<dbReference type="InterPro" id="IPR019826">
    <property type="entry name" value="Carboxylesterase_B_AS"/>
</dbReference>
<proteinExistence type="inferred from homology"/>
<evidence type="ECO:0000256" key="1">
    <source>
        <dbReference type="ARBA" id="ARBA00005964"/>
    </source>
</evidence>
<name>A0ABP0B646_9PEZI</name>
<protein>
    <recommendedName>
        <fullName evidence="4">Carboxylic ester hydrolase</fullName>
        <ecNumber evidence="4">3.1.1.-</ecNumber>
    </recommendedName>
</protein>
<comment type="caution">
    <text evidence="6">The sequence shown here is derived from an EMBL/GenBank/DDBJ whole genome shotgun (WGS) entry which is preliminary data.</text>
</comment>
<accession>A0ABP0B646</accession>
<dbReference type="PANTHER" id="PTHR43918">
    <property type="entry name" value="ACETYLCHOLINESTERASE"/>
    <property type="match status" value="1"/>
</dbReference>
<dbReference type="Gene3D" id="3.40.50.1820">
    <property type="entry name" value="alpha/beta hydrolase"/>
    <property type="match status" value="1"/>
</dbReference>
<dbReference type="SUPFAM" id="SSF53474">
    <property type="entry name" value="alpha/beta-Hydrolases"/>
    <property type="match status" value="1"/>
</dbReference>
<comment type="similarity">
    <text evidence="1 4">Belongs to the type-B carboxylesterase/lipase family.</text>
</comment>
<sequence>MARSMLINLLATLAGNASVALAVSAATVNTTSGILQGQIASNTDGVAEYLGIPYAQPPVGSLRWAAPVAYNSTAVIDATAFGNTCPANTGVTSASELQSTDEVTVTPQGVEIIMAMLAQADVIYSEDCLTLNVWTKPQTGDTAKAVLVWIYGGGYTSGTSNSTAYNGKYLADTEDVVVVTVNYRVGFLGFPGTPDPDSANNLGLLDQRLAVEWVRDNIAAFGGDPDRITLFGQSAGGSSVDYYAYAWTEDPIVAGFICESGTVFTPGTPVSAANAGAKWAAIATALGCTGTNTSQVTDCMRTIDWQTVMDTSMAVAGNSSASAAGISANFGPSVDNVVVFADYDTQSANGAIIKKPLLIGENNHEAGLFQVLLGIDDANTLTDAEWNFLATTLFTCSISERALASLANGVPTWRYRYFGNFPNLQLSTVPDAGAWHGIEIPTIFGTDLDIQNVVPRTAAQEQVAAYVRGAWVAFAKDPVNGLATYGLPAYSPLTASLLQLSYNNQTGPNAVLPAVYDIDCVVDEPLLALLEALGLL</sequence>
<dbReference type="Pfam" id="PF00135">
    <property type="entry name" value="COesterase"/>
    <property type="match status" value="1"/>
</dbReference>
<dbReference type="EMBL" id="CAWUHB010000009">
    <property type="protein sequence ID" value="CAK7214952.1"/>
    <property type="molecule type" value="Genomic_DNA"/>
</dbReference>
<feature type="domain" description="Carboxylesterase type B" evidence="5">
    <location>
        <begin position="26"/>
        <end position="371"/>
    </location>
</feature>
<dbReference type="InterPro" id="IPR000997">
    <property type="entry name" value="Cholinesterase"/>
</dbReference>
<keyword evidence="3" id="KW-1015">Disulfide bond</keyword>
<evidence type="ECO:0000256" key="3">
    <source>
        <dbReference type="ARBA" id="ARBA00023157"/>
    </source>
</evidence>
<evidence type="ECO:0000313" key="6">
    <source>
        <dbReference type="EMBL" id="CAK7214952.1"/>
    </source>
</evidence>
<gene>
    <name evidence="6" type="ORF">SCUCBS95973_002311</name>
</gene>
<dbReference type="InterPro" id="IPR029058">
    <property type="entry name" value="AB_hydrolase_fold"/>
</dbReference>
<organism evidence="6 7">
    <name type="scientific">Sporothrix curviconia</name>
    <dbReference type="NCBI Taxonomy" id="1260050"/>
    <lineage>
        <taxon>Eukaryota</taxon>
        <taxon>Fungi</taxon>
        <taxon>Dikarya</taxon>
        <taxon>Ascomycota</taxon>
        <taxon>Pezizomycotina</taxon>
        <taxon>Sordariomycetes</taxon>
        <taxon>Sordariomycetidae</taxon>
        <taxon>Ophiostomatales</taxon>
        <taxon>Ophiostomataceae</taxon>
        <taxon>Sporothrix</taxon>
    </lineage>
</organism>
<evidence type="ECO:0000259" key="5">
    <source>
        <dbReference type="Pfam" id="PF00135"/>
    </source>
</evidence>
<keyword evidence="7" id="KW-1185">Reference proteome</keyword>
<keyword evidence="2 4" id="KW-0378">Hydrolase</keyword>
<dbReference type="Proteomes" id="UP001642405">
    <property type="component" value="Unassembled WGS sequence"/>
</dbReference>
<feature type="chain" id="PRO_5044963848" description="Carboxylic ester hydrolase" evidence="4">
    <location>
        <begin position="23"/>
        <end position="536"/>
    </location>
</feature>
<evidence type="ECO:0000313" key="7">
    <source>
        <dbReference type="Proteomes" id="UP001642405"/>
    </source>
</evidence>
<dbReference type="InterPro" id="IPR002018">
    <property type="entry name" value="CarbesteraseB"/>
</dbReference>
<dbReference type="PRINTS" id="PR00878">
    <property type="entry name" value="CHOLNESTRASE"/>
</dbReference>
<dbReference type="EC" id="3.1.1.-" evidence="4"/>
<dbReference type="PANTHER" id="PTHR43918:SF4">
    <property type="entry name" value="CARBOXYLIC ESTER HYDROLASE"/>
    <property type="match status" value="1"/>
</dbReference>
<dbReference type="PROSITE" id="PS00122">
    <property type="entry name" value="CARBOXYLESTERASE_B_1"/>
    <property type="match status" value="1"/>
</dbReference>
<reference evidence="6 7" key="1">
    <citation type="submission" date="2024-01" db="EMBL/GenBank/DDBJ databases">
        <authorList>
            <person name="Allen C."/>
            <person name="Tagirdzhanova G."/>
        </authorList>
    </citation>
    <scope>NUCLEOTIDE SEQUENCE [LARGE SCALE GENOMIC DNA]</scope>
</reference>
<feature type="signal peptide" evidence="4">
    <location>
        <begin position="1"/>
        <end position="22"/>
    </location>
</feature>
<evidence type="ECO:0000256" key="4">
    <source>
        <dbReference type="RuleBase" id="RU361235"/>
    </source>
</evidence>
<evidence type="ECO:0000256" key="2">
    <source>
        <dbReference type="ARBA" id="ARBA00022801"/>
    </source>
</evidence>